<dbReference type="GO" id="GO:0022857">
    <property type="term" value="F:transmembrane transporter activity"/>
    <property type="evidence" value="ECO:0007669"/>
    <property type="project" value="InterPro"/>
</dbReference>
<dbReference type="PANTHER" id="PTHR12778:SF10">
    <property type="entry name" value="MAJOR FACILITATOR SUPERFAMILY DOMAIN-CONTAINING PROTEIN 3"/>
    <property type="match status" value="1"/>
</dbReference>
<name>A0A096BHI0_9BURK</name>
<dbReference type="AlphaFoldDB" id="A0A096BHI0"/>
<protein>
    <submittedName>
        <fullName evidence="8">Muropeptide transporter</fullName>
    </submittedName>
</protein>
<evidence type="ECO:0000256" key="5">
    <source>
        <dbReference type="ARBA" id="ARBA00023136"/>
    </source>
</evidence>
<evidence type="ECO:0000256" key="2">
    <source>
        <dbReference type="ARBA" id="ARBA00022448"/>
    </source>
</evidence>
<keyword evidence="3 6" id="KW-0812">Transmembrane</keyword>
<gene>
    <name evidence="8" type="primary">ampG</name>
    <name evidence="8" type="ORF">HMPREF2130_00065</name>
</gene>
<dbReference type="Proteomes" id="UP000029629">
    <property type="component" value="Unassembled WGS sequence"/>
</dbReference>
<keyword evidence="9" id="KW-1185">Reference proteome</keyword>
<feature type="transmembrane region" description="Helical" evidence="6">
    <location>
        <begin position="317"/>
        <end position="341"/>
    </location>
</feature>
<keyword evidence="5 6" id="KW-0472">Membrane</keyword>
<dbReference type="eggNOG" id="COG2211">
    <property type="taxonomic scope" value="Bacteria"/>
</dbReference>
<evidence type="ECO:0000313" key="9">
    <source>
        <dbReference type="Proteomes" id="UP000029629"/>
    </source>
</evidence>
<dbReference type="InterPro" id="IPR004752">
    <property type="entry name" value="AmpG_permease/AT-1"/>
</dbReference>
<feature type="transmembrane region" description="Helical" evidence="6">
    <location>
        <begin position="224"/>
        <end position="249"/>
    </location>
</feature>
<dbReference type="InterPro" id="IPR020846">
    <property type="entry name" value="MFS_dom"/>
</dbReference>
<dbReference type="RefSeq" id="WP_231552451.1">
    <property type="nucleotide sequence ID" value="NZ_JRNI01000001.1"/>
</dbReference>
<organism evidence="8 9">
    <name type="scientific">Oligella urethralis DNF00040</name>
    <dbReference type="NCBI Taxonomy" id="1401065"/>
    <lineage>
        <taxon>Bacteria</taxon>
        <taxon>Pseudomonadati</taxon>
        <taxon>Pseudomonadota</taxon>
        <taxon>Betaproteobacteria</taxon>
        <taxon>Burkholderiales</taxon>
        <taxon>Alcaligenaceae</taxon>
        <taxon>Oligella</taxon>
    </lineage>
</organism>
<dbReference type="InterPro" id="IPR036259">
    <property type="entry name" value="MFS_trans_sf"/>
</dbReference>
<feature type="domain" description="Major facilitator superfamily (MFS) profile" evidence="7">
    <location>
        <begin position="13"/>
        <end position="406"/>
    </location>
</feature>
<accession>A0A096BHI0</accession>
<dbReference type="SUPFAM" id="SSF103473">
    <property type="entry name" value="MFS general substrate transporter"/>
    <property type="match status" value="1"/>
</dbReference>
<evidence type="ECO:0000256" key="4">
    <source>
        <dbReference type="ARBA" id="ARBA00022989"/>
    </source>
</evidence>
<dbReference type="InterPro" id="IPR011701">
    <property type="entry name" value="MFS"/>
</dbReference>
<feature type="transmembrane region" description="Helical" evidence="6">
    <location>
        <begin position="81"/>
        <end position="101"/>
    </location>
</feature>
<feature type="transmembrane region" description="Helical" evidence="6">
    <location>
        <begin position="49"/>
        <end position="69"/>
    </location>
</feature>
<keyword evidence="2" id="KW-0813">Transport</keyword>
<dbReference type="NCBIfam" id="TIGR00901">
    <property type="entry name" value="2A0125"/>
    <property type="match status" value="1"/>
</dbReference>
<dbReference type="PROSITE" id="PS50850">
    <property type="entry name" value="MFS"/>
    <property type="match status" value="1"/>
</dbReference>
<feature type="transmembrane region" description="Helical" evidence="6">
    <location>
        <begin position="177"/>
        <end position="194"/>
    </location>
</feature>
<dbReference type="EMBL" id="JRNI01000001">
    <property type="protein sequence ID" value="KGF32584.1"/>
    <property type="molecule type" value="Genomic_DNA"/>
</dbReference>
<feature type="transmembrane region" description="Helical" evidence="6">
    <location>
        <begin position="384"/>
        <end position="402"/>
    </location>
</feature>
<feature type="transmembrane region" description="Helical" evidence="6">
    <location>
        <begin position="261"/>
        <end position="279"/>
    </location>
</feature>
<dbReference type="Gene3D" id="1.20.1250.20">
    <property type="entry name" value="MFS general substrate transporter like domains"/>
    <property type="match status" value="2"/>
</dbReference>
<dbReference type="GO" id="GO:0016020">
    <property type="term" value="C:membrane"/>
    <property type="evidence" value="ECO:0007669"/>
    <property type="project" value="UniProtKB-SubCell"/>
</dbReference>
<dbReference type="Pfam" id="PF07690">
    <property type="entry name" value="MFS_1"/>
    <property type="match status" value="1"/>
</dbReference>
<feature type="transmembrane region" description="Helical" evidence="6">
    <location>
        <begin position="107"/>
        <end position="128"/>
    </location>
</feature>
<feature type="transmembrane region" description="Helical" evidence="6">
    <location>
        <begin position="291"/>
        <end position="311"/>
    </location>
</feature>
<dbReference type="FunFam" id="1.20.1250.20:FF:000072">
    <property type="entry name" value="Muropeptide transporter AmpG"/>
    <property type="match status" value="1"/>
</dbReference>
<keyword evidence="4 6" id="KW-1133">Transmembrane helix</keyword>
<feature type="transmembrane region" description="Helical" evidence="6">
    <location>
        <begin position="353"/>
        <end position="372"/>
    </location>
</feature>
<evidence type="ECO:0000256" key="1">
    <source>
        <dbReference type="ARBA" id="ARBA00004141"/>
    </source>
</evidence>
<reference evidence="8 9" key="1">
    <citation type="submission" date="2014-07" db="EMBL/GenBank/DDBJ databases">
        <authorList>
            <person name="McCorrison J."/>
            <person name="Sanka R."/>
            <person name="Torralba M."/>
            <person name="Gillis M."/>
            <person name="Haft D.H."/>
            <person name="Methe B."/>
            <person name="Sutton G."/>
            <person name="Nelson K.E."/>
        </authorList>
    </citation>
    <scope>NUCLEOTIDE SEQUENCE [LARGE SCALE GENOMIC DNA]</scope>
    <source>
        <strain evidence="8 9">DNF00040</strain>
    </source>
</reference>
<comment type="caution">
    <text evidence="8">The sequence shown here is derived from an EMBL/GenBank/DDBJ whole genome shotgun (WGS) entry which is preliminary data.</text>
</comment>
<evidence type="ECO:0000313" key="8">
    <source>
        <dbReference type="EMBL" id="KGF32584.1"/>
    </source>
</evidence>
<proteinExistence type="predicted"/>
<evidence type="ECO:0000256" key="6">
    <source>
        <dbReference type="SAM" id="Phobius"/>
    </source>
</evidence>
<dbReference type="PANTHER" id="PTHR12778">
    <property type="entry name" value="SOLUTE CARRIER FAMILY 33 ACETYL-COA TRANSPORTER -RELATED"/>
    <property type="match status" value="1"/>
</dbReference>
<feature type="transmembrane region" description="Helical" evidence="6">
    <location>
        <begin position="149"/>
        <end position="171"/>
    </location>
</feature>
<sequence>MFAKYIQPYLSPRVLPLFLLGIASGLPLALSGGTFQAWATVSNVSLQQIGFLTLVGMAYTFKFVWAPLIDRYVPPFMGRRRGWMALTQLGIATVLVLMGLLNPAEHLLLLAVLATLLAFLSATQDIAFDAYSTEVLQAEERAAGAAIRTLGYRVGMIISGGLALILAPLWLGWGGTYMLMGAIMALCAVASFLAPEPYEVQQPRTLEEAFVLPFKEFFSRPEAWALLLLIVLYKLGDAFAGALSTTFLIRGAGFAPELIGTVNKILAVVATIIGALIGGSLMSQWGTYRSLMIFGVLQAISNFGYYVVAMFPGNVPVMAVAVGIENICGGLGTAAFVALVMGLCDVRYTATQFALLTALASVGRVFLAGPLTPPIVASLGWANFYLITVLIALPGLFLLRFYKSRIERIDAYKAAVEVAQDTEHNKA</sequence>
<evidence type="ECO:0000259" key="7">
    <source>
        <dbReference type="PROSITE" id="PS50850"/>
    </source>
</evidence>
<comment type="subcellular location">
    <subcellularLocation>
        <location evidence="1">Membrane</location>
        <topology evidence="1">Multi-pass membrane protein</topology>
    </subcellularLocation>
</comment>
<evidence type="ECO:0000256" key="3">
    <source>
        <dbReference type="ARBA" id="ARBA00022692"/>
    </source>
</evidence>